<keyword evidence="7 9" id="KW-0472">Membrane</keyword>
<evidence type="ECO:0000256" key="5">
    <source>
        <dbReference type="ARBA" id="ARBA00022840"/>
    </source>
</evidence>
<dbReference type="Proteomes" id="UP000034680">
    <property type="component" value="Unassembled WGS sequence"/>
</dbReference>
<dbReference type="GO" id="GO:0140359">
    <property type="term" value="F:ABC-type transporter activity"/>
    <property type="evidence" value="ECO:0007669"/>
    <property type="project" value="InterPro"/>
</dbReference>
<dbReference type="PROSITE" id="PS00211">
    <property type="entry name" value="ABC_TRANSPORTER_1"/>
    <property type="match status" value="2"/>
</dbReference>
<dbReference type="AlphaFoldDB" id="A0A0G2H8B0"/>
<keyword evidence="6 9" id="KW-1133">Transmembrane helix</keyword>
<dbReference type="SMART" id="SM00382">
    <property type="entry name" value="AAA"/>
    <property type="match status" value="2"/>
</dbReference>
<dbReference type="FunFam" id="3.40.50.300:FF:000913">
    <property type="entry name" value="ABC multidrug transporter SitT"/>
    <property type="match status" value="1"/>
</dbReference>
<dbReference type="PROSITE" id="PS50893">
    <property type="entry name" value="ABC_TRANSPORTER_2"/>
    <property type="match status" value="2"/>
</dbReference>
<dbReference type="Gene3D" id="1.20.1560.10">
    <property type="entry name" value="ABC transporter type 1, transmembrane domain"/>
    <property type="match status" value="2"/>
</dbReference>
<accession>A0A0G2H8B0</accession>
<feature type="transmembrane region" description="Helical" evidence="9">
    <location>
        <begin position="679"/>
        <end position="697"/>
    </location>
</feature>
<evidence type="ECO:0000256" key="6">
    <source>
        <dbReference type="ARBA" id="ARBA00022989"/>
    </source>
</evidence>
<evidence type="ECO:0000259" key="11">
    <source>
        <dbReference type="PROSITE" id="PS50929"/>
    </source>
</evidence>
<feature type="transmembrane region" description="Helical" evidence="9">
    <location>
        <begin position="793"/>
        <end position="815"/>
    </location>
</feature>
<evidence type="ECO:0000259" key="10">
    <source>
        <dbReference type="PROSITE" id="PS50893"/>
    </source>
</evidence>
<organism evidence="12 13">
    <name type="scientific">Diaporthe ampelina</name>
    <dbReference type="NCBI Taxonomy" id="1214573"/>
    <lineage>
        <taxon>Eukaryota</taxon>
        <taxon>Fungi</taxon>
        <taxon>Dikarya</taxon>
        <taxon>Ascomycota</taxon>
        <taxon>Pezizomycotina</taxon>
        <taxon>Sordariomycetes</taxon>
        <taxon>Sordariomycetidae</taxon>
        <taxon>Diaporthales</taxon>
        <taxon>Diaporthaceae</taxon>
        <taxon>Diaporthe</taxon>
    </lineage>
</organism>
<feature type="compositionally biased region" description="Basic and acidic residues" evidence="8">
    <location>
        <begin position="526"/>
        <end position="542"/>
    </location>
</feature>
<sequence length="1113" mass="121995">MPLLFLLFGKLTEEFTGFFRQGADETEAVFTTTVNKYVLYIVYIFVAKVCLLYIANLGLRTTSLRISSAIRLSYLNALFHLPISTLDMIPPGQTAAIVTMTANTLQTGISERMGHLCSSLSVVVTGVLLSLVFDWALTIVVGSGLVLVVFVYTFATGAVSTKMADIQNFDIQSASVATDALTSMKMLAACGAESKMVDRYAEVVDKTRRTGAQLACLLGVQNGLIYLIINITFAFAFWVALQMYQYQFLGASGPQSVIVVLLCVMTIASSVGQITGPLTAASQAAEACAIFHTIIDAPKTTYGTEVIGDAGAVDLVLHNVHFTYASRPDVKILDDLCLRFPAGKVTAIVGPSGSGKSTIVGILQRWYEFNGDPLTNPTLTPSKVLWFRHGIVAVGDRLLSQLDVKWWRNQIGLVQQDNILFNTTIYKNVEYGLIGTQWEDASDHKKAMMIRAACQDAFADEFISRLPEGYDTMVGQSGLKLSGGQRQRIAIARAIVKQPKILILDEATSAIDVHKQSDDVADKSYVEEKTVERRPRIRHELESDLEDEFSDDGGSEGTLLGDADIEEGSRPIVMKKPEESRLGSFGTVLYEQRSRWIPYTLAITRAYRKEYFGNILSKPMSFFDDSQENSIGALVGRIAADPFQLQQLLGANMAAMLVSFINVLGCVAISLAFGWKLALAAFGTSMPIIIFATVYRIRHERKLDAMGAVVFGESAAFAAESIAAMRTVSSLTMEASVCKRYDDVLQKHVKDAFREGVLSIWLFSFSDSIALLCMAFVLWLGTRLLATHEYTPFQYILVYNAVVQGALATGAWLSFGPNIAAATAAADRVLAAREDHEGDEEFPTFDGTRDDDQYGDDSEKGIALDFRNVWFSYPTRPDVPVLKGLDLRIRKGEVAAIVGSSGSGKTTVISLLERFYRAQSGDVRYNGRCIDNLDLASYRSNLSLVAQEPCLFSGSVRQNIMFGVTRHEDEMADEERVHIAARAAGIHDFVASLPEGYETDIGTAGVALSGGQKQRISIARALIRNPSVLLLDEATSSLDSETERKIQEVFDAERGKRTVLMVAHRLATVQNADVIFVMNDGVVVEKGNHASLLGKRGLYYQMVSLFHARHIVT</sequence>
<evidence type="ECO:0000256" key="8">
    <source>
        <dbReference type="SAM" id="MobiDB-lite"/>
    </source>
</evidence>
<dbReference type="GO" id="GO:0016887">
    <property type="term" value="F:ATP hydrolysis activity"/>
    <property type="evidence" value="ECO:0007669"/>
    <property type="project" value="InterPro"/>
</dbReference>
<evidence type="ECO:0000256" key="4">
    <source>
        <dbReference type="ARBA" id="ARBA00022741"/>
    </source>
</evidence>
<dbReference type="Gene3D" id="3.40.50.300">
    <property type="entry name" value="P-loop containing nucleotide triphosphate hydrolases"/>
    <property type="match status" value="2"/>
</dbReference>
<evidence type="ECO:0000256" key="1">
    <source>
        <dbReference type="ARBA" id="ARBA00004141"/>
    </source>
</evidence>
<comment type="similarity">
    <text evidence="2">Belongs to the ABC transporter superfamily. ABCB family. Multidrug resistance exporter (TC 3.A.1.201) subfamily.</text>
</comment>
<dbReference type="InterPro" id="IPR027417">
    <property type="entry name" value="P-loop_NTPase"/>
</dbReference>
<dbReference type="GO" id="GO:0016020">
    <property type="term" value="C:membrane"/>
    <property type="evidence" value="ECO:0007669"/>
    <property type="project" value="UniProtKB-SubCell"/>
</dbReference>
<dbReference type="CDD" id="cd18577">
    <property type="entry name" value="ABC_6TM_Pgp_ABCB1_D1_like"/>
    <property type="match status" value="1"/>
</dbReference>
<feature type="transmembrane region" description="Helical" evidence="9">
    <location>
        <begin position="653"/>
        <end position="673"/>
    </location>
</feature>
<feature type="transmembrane region" description="Helical" evidence="9">
    <location>
        <begin position="214"/>
        <end position="240"/>
    </location>
</feature>
<dbReference type="GO" id="GO:0005524">
    <property type="term" value="F:ATP binding"/>
    <property type="evidence" value="ECO:0007669"/>
    <property type="project" value="UniProtKB-KW"/>
</dbReference>
<keyword evidence="5 12" id="KW-0067">ATP-binding</keyword>
<keyword evidence="4" id="KW-0547">Nucleotide-binding</keyword>
<reference evidence="12 13" key="1">
    <citation type="submission" date="2015-05" db="EMBL/GenBank/DDBJ databases">
        <title>Distinctive expansion of gene families associated with plant cell wall degradation and secondary metabolism in the genomes of grapevine trunk pathogens.</title>
        <authorList>
            <person name="Lawrence D.P."/>
            <person name="Travadon R."/>
            <person name="Rolshausen P.E."/>
            <person name="Baumgartner K."/>
        </authorList>
    </citation>
    <scope>NUCLEOTIDE SEQUENCE [LARGE SCALE GENOMIC DNA]</scope>
    <source>
        <strain evidence="12">DA912</strain>
    </source>
</reference>
<dbReference type="SUPFAM" id="SSF90123">
    <property type="entry name" value="ABC transporter transmembrane region"/>
    <property type="match status" value="2"/>
</dbReference>
<dbReference type="Pfam" id="PF00005">
    <property type="entry name" value="ABC_tran"/>
    <property type="match status" value="2"/>
</dbReference>
<feature type="region of interest" description="Disordered" evidence="8">
    <location>
        <begin position="526"/>
        <end position="562"/>
    </location>
</feature>
<dbReference type="SUPFAM" id="SSF52540">
    <property type="entry name" value="P-loop containing nucleoside triphosphate hydrolases"/>
    <property type="match status" value="2"/>
</dbReference>
<evidence type="ECO:0000256" key="7">
    <source>
        <dbReference type="ARBA" id="ARBA00023136"/>
    </source>
</evidence>
<evidence type="ECO:0000256" key="2">
    <source>
        <dbReference type="ARBA" id="ARBA00007577"/>
    </source>
</evidence>
<proteinExistence type="inferred from homology"/>
<evidence type="ECO:0000256" key="3">
    <source>
        <dbReference type="ARBA" id="ARBA00022692"/>
    </source>
</evidence>
<dbReference type="InterPro" id="IPR036640">
    <property type="entry name" value="ABC1_TM_sf"/>
</dbReference>
<protein>
    <submittedName>
        <fullName evidence="12">Putative spermidine putrescine import atp-binding protein pota</fullName>
    </submittedName>
</protein>
<feature type="domain" description="ABC transporter" evidence="10">
    <location>
        <begin position="315"/>
        <end position="586"/>
    </location>
</feature>
<dbReference type="PROSITE" id="PS50929">
    <property type="entry name" value="ABC_TM1F"/>
    <property type="match status" value="2"/>
</dbReference>
<evidence type="ECO:0000313" key="13">
    <source>
        <dbReference type="Proteomes" id="UP000034680"/>
    </source>
</evidence>
<gene>
    <name evidence="12" type="ORF">UCDDA912_g08589</name>
</gene>
<feature type="transmembrane region" description="Helical" evidence="9">
    <location>
        <begin position="139"/>
        <end position="159"/>
    </location>
</feature>
<comment type="subcellular location">
    <subcellularLocation>
        <location evidence="1">Membrane</location>
        <topology evidence="1">Multi-pass membrane protein</topology>
    </subcellularLocation>
</comment>
<dbReference type="PANTHER" id="PTHR24221:SF213">
    <property type="entry name" value="ABC MULTIDRUG TRANSPORTER (EUROFUNG)"/>
    <property type="match status" value="1"/>
</dbReference>
<dbReference type="InterPro" id="IPR017871">
    <property type="entry name" value="ABC_transporter-like_CS"/>
</dbReference>
<keyword evidence="13" id="KW-1185">Reference proteome</keyword>
<dbReference type="InterPro" id="IPR039421">
    <property type="entry name" value="Type_1_exporter"/>
</dbReference>
<feature type="transmembrane region" description="Helical" evidence="9">
    <location>
        <begin position="113"/>
        <end position="133"/>
    </location>
</feature>
<comment type="caution">
    <text evidence="12">The sequence shown here is derived from an EMBL/GenBank/DDBJ whole genome shotgun (WGS) entry which is preliminary data.</text>
</comment>
<feature type="domain" description="ABC transmembrane type-1" evidence="11">
    <location>
        <begin position="603"/>
        <end position="806"/>
    </location>
</feature>
<dbReference type="CDD" id="cd18578">
    <property type="entry name" value="ABC_6TM_Pgp_ABCB1_D2_like"/>
    <property type="match status" value="1"/>
</dbReference>
<name>A0A0G2H8B0_9PEZI</name>
<reference evidence="12 13" key="2">
    <citation type="submission" date="2015-05" db="EMBL/GenBank/DDBJ databases">
        <authorList>
            <person name="Morales-Cruz A."/>
            <person name="Amrine K.C."/>
            <person name="Cantu D."/>
        </authorList>
    </citation>
    <scope>NUCLEOTIDE SEQUENCE [LARGE SCALE GENOMIC DNA]</scope>
    <source>
        <strain evidence="12">DA912</strain>
    </source>
</reference>
<dbReference type="Pfam" id="PF00664">
    <property type="entry name" value="ABC_membrane"/>
    <property type="match status" value="2"/>
</dbReference>
<dbReference type="InterPro" id="IPR003439">
    <property type="entry name" value="ABC_transporter-like_ATP-bd"/>
</dbReference>
<feature type="compositionally biased region" description="Acidic residues" evidence="8">
    <location>
        <begin position="543"/>
        <end position="554"/>
    </location>
</feature>
<dbReference type="OrthoDB" id="6500128at2759"/>
<dbReference type="PANTHER" id="PTHR24221">
    <property type="entry name" value="ATP-BINDING CASSETTE SUB-FAMILY B"/>
    <property type="match status" value="1"/>
</dbReference>
<evidence type="ECO:0000313" key="12">
    <source>
        <dbReference type="EMBL" id="KKY31463.1"/>
    </source>
</evidence>
<feature type="domain" description="ABC transmembrane type-1" evidence="11">
    <location>
        <begin position="1"/>
        <end position="283"/>
    </location>
</feature>
<dbReference type="InterPro" id="IPR003593">
    <property type="entry name" value="AAA+_ATPase"/>
</dbReference>
<feature type="domain" description="ABC transporter" evidence="10">
    <location>
        <begin position="864"/>
        <end position="1105"/>
    </location>
</feature>
<dbReference type="EMBL" id="LCUC01000387">
    <property type="protein sequence ID" value="KKY31463.1"/>
    <property type="molecule type" value="Genomic_DNA"/>
</dbReference>
<feature type="transmembrane region" description="Helical" evidence="9">
    <location>
        <begin position="37"/>
        <end position="59"/>
    </location>
</feature>
<keyword evidence="3 9" id="KW-0812">Transmembrane</keyword>
<dbReference type="InterPro" id="IPR011527">
    <property type="entry name" value="ABC1_TM_dom"/>
</dbReference>
<feature type="transmembrane region" description="Helical" evidence="9">
    <location>
        <begin position="757"/>
        <end position="781"/>
    </location>
</feature>
<dbReference type="STRING" id="1214573.A0A0G2H8B0"/>
<evidence type="ECO:0000256" key="9">
    <source>
        <dbReference type="SAM" id="Phobius"/>
    </source>
</evidence>